<organism evidence="2 3">
    <name type="scientific">Candidatus Nealsonbacteria bacterium RBG_13_38_11</name>
    <dbReference type="NCBI Taxonomy" id="1801662"/>
    <lineage>
        <taxon>Bacteria</taxon>
        <taxon>Candidatus Nealsoniibacteriota</taxon>
    </lineage>
</organism>
<evidence type="ECO:0000256" key="1">
    <source>
        <dbReference type="SAM" id="Phobius"/>
    </source>
</evidence>
<gene>
    <name evidence="2" type="ORF">A2Z68_00475</name>
</gene>
<feature type="transmembrane region" description="Helical" evidence="1">
    <location>
        <begin position="35"/>
        <end position="53"/>
    </location>
</feature>
<accession>A0A1G2DZ89</accession>
<comment type="caution">
    <text evidence="2">The sequence shown here is derived from an EMBL/GenBank/DDBJ whole genome shotgun (WGS) entry which is preliminary data.</text>
</comment>
<evidence type="ECO:0000313" key="3">
    <source>
        <dbReference type="Proteomes" id="UP000176662"/>
    </source>
</evidence>
<proteinExistence type="predicted"/>
<reference evidence="2 3" key="1">
    <citation type="journal article" date="2016" name="Nat. Commun.">
        <title>Thousands of microbial genomes shed light on interconnected biogeochemical processes in an aquifer system.</title>
        <authorList>
            <person name="Anantharaman K."/>
            <person name="Brown C.T."/>
            <person name="Hug L.A."/>
            <person name="Sharon I."/>
            <person name="Castelle C.J."/>
            <person name="Probst A.J."/>
            <person name="Thomas B.C."/>
            <person name="Singh A."/>
            <person name="Wilkins M.J."/>
            <person name="Karaoz U."/>
            <person name="Brodie E.L."/>
            <person name="Williams K.H."/>
            <person name="Hubbard S.S."/>
            <person name="Banfield J.F."/>
        </authorList>
    </citation>
    <scope>NUCLEOTIDE SEQUENCE [LARGE SCALE GENOMIC DNA]</scope>
</reference>
<dbReference type="AlphaFoldDB" id="A0A1G2DZ89"/>
<name>A0A1G2DZ89_9BACT</name>
<sequence length="134" mass="15803">MEGANVYIRQNIVIQWLCWHFFDVPKGILKAWRNFLFFNFNYFSVVLLLKTFFSPWRRYSWSYGRGFNIQRYIEVFLSNLLSRALGAIVRSFLIVFGLITEIFIISLGLIVFLGWLILPALLIFGLAFGIKVMF</sequence>
<evidence type="ECO:0000313" key="2">
    <source>
        <dbReference type="EMBL" id="OGZ18876.1"/>
    </source>
</evidence>
<dbReference type="Proteomes" id="UP000176662">
    <property type="component" value="Unassembled WGS sequence"/>
</dbReference>
<protein>
    <submittedName>
        <fullName evidence="2">Uncharacterized protein</fullName>
    </submittedName>
</protein>
<keyword evidence="1" id="KW-0812">Transmembrane</keyword>
<feature type="transmembrane region" description="Helical" evidence="1">
    <location>
        <begin position="102"/>
        <end position="130"/>
    </location>
</feature>
<keyword evidence="1" id="KW-0472">Membrane</keyword>
<dbReference type="EMBL" id="MHLX01000023">
    <property type="protein sequence ID" value="OGZ18876.1"/>
    <property type="molecule type" value="Genomic_DNA"/>
</dbReference>
<keyword evidence="1" id="KW-1133">Transmembrane helix</keyword>